<reference evidence="2 3" key="1">
    <citation type="submission" date="2019-08" db="EMBL/GenBank/DDBJ databases">
        <authorList>
            <person name="Alioto T."/>
            <person name="Alioto T."/>
            <person name="Gomez Garrido J."/>
        </authorList>
    </citation>
    <scope>NUCLEOTIDE SEQUENCE [LARGE SCALE GENOMIC DNA]</scope>
</reference>
<name>A0A5E4M3I2_9HEMI</name>
<dbReference type="AlphaFoldDB" id="A0A5E4M3I2"/>
<keyword evidence="3" id="KW-1185">Reference proteome</keyword>
<dbReference type="Gene3D" id="2.60.40.150">
    <property type="entry name" value="C2 domain"/>
    <property type="match status" value="1"/>
</dbReference>
<protein>
    <submittedName>
        <fullName evidence="2">Uncharacterized protein</fullName>
    </submittedName>
</protein>
<gene>
    <name evidence="2" type="ORF">CINCED_3A017685</name>
</gene>
<accession>A0A5E4M3I2</accession>
<feature type="coiled-coil region" evidence="1">
    <location>
        <begin position="338"/>
        <end position="365"/>
    </location>
</feature>
<dbReference type="OrthoDB" id="10265007at2759"/>
<dbReference type="EMBL" id="CABPRJ010000046">
    <property type="protein sequence ID" value="VVC26773.1"/>
    <property type="molecule type" value="Genomic_DNA"/>
</dbReference>
<organism evidence="2 3">
    <name type="scientific">Cinara cedri</name>
    <dbReference type="NCBI Taxonomy" id="506608"/>
    <lineage>
        <taxon>Eukaryota</taxon>
        <taxon>Metazoa</taxon>
        <taxon>Ecdysozoa</taxon>
        <taxon>Arthropoda</taxon>
        <taxon>Hexapoda</taxon>
        <taxon>Insecta</taxon>
        <taxon>Pterygota</taxon>
        <taxon>Neoptera</taxon>
        <taxon>Paraneoptera</taxon>
        <taxon>Hemiptera</taxon>
        <taxon>Sternorrhyncha</taxon>
        <taxon>Aphidomorpha</taxon>
        <taxon>Aphidoidea</taxon>
        <taxon>Aphididae</taxon>
        <taxon>Lachninae</taxon>
        <taxon>Cinara</taxon>
    </lineage>
</organism>
<keyword evidence="1" id="KW-0175">Coiled coil</keyword>
<sequence length="374" mass="43797">MYRLLANDLNVLVKIQYGIGFEFIIGNVEVETTIFNITKKSKVVSANKNRINFNEEFIWKIDRNTLKYYLTTNEVIKIECFTTPDICFGNIFRRQRIGHTIIRLKECQIIGRDWNQSISIRPYKLQGSSKYYQLQIILIIQEHHNLDLRSRTNNKKLKTADTESNCTSEKPLLEVNKQDLNESKNISTIDDENNIYQNENILDTQDISFQESLNKCEQVINQLNIENDKNKKSWNKGIQNELKYVKKKVEQSISESKESLKVNESNDYKLGESLETCLKNIENWLKVIKKINNCLMRRKKHSSYSSIPSENNIEGPIIMIKGIKKKLNELTEYMININKKIKNNKLKHSQEILNLKNKLSELLDTIAKQITDEV</sequence>
<dbReference type="Proteomes" id="UP000325440">
    <property type="component" value="Unassembled WGS sequence"/>
</dbReference>
<dbReference type="InterPro" id="IPR035892">
    <property type="entry name" value="C2_domain_sf"/>
</dbReference>
<proteinExistence type="predicted"/>
<evidence type="ECO:0000313" key="3">
    <source>
        <dbReference type="Proteomes" id="UP000325440"/>
    </source>
</evidence>
<evidence type="ECO:0000313" key="2">
    <source>
        <dbReference type="EMBL" id="VVC26773.1"/>
    </source>
</evidence>
<evidence type="ECO:0000256" key="1">
    <source>
        <dbReference type="SAM" id="Coils"/>
    </source>
</evidence>